<sequence length="78" mass="8762">MAGEVYQDVNFVSCNLINKFSIVDITDVSVMVELFFEAFGYLVLKLDAGISIKLDGRTVVSVEERFEEICDGVSSEMW</sequence>
<proteinExistence type="predicted"/>
<gene>
    <name evidence="1" type="ORF">S01H1_38607</name>
</gene>
<protein>
    <submittedName>
        <fullName evidence="1">Uncharacterized protein</fullName>
    </submittedName>
</protein>
<dbReference type="EMBL" id="BARS01024314">
    <property type="protein sequence ID" value="GAG06410.1"/>
    <property type="molecule type" value="Genomic_DNA"/>
</dbReference>
<comment type="caution">
    <text evidence="1">The sequence shown here is derived from an EMBL/GenBank/DDBJ whole genome shotgun (WGS) entry which is preliminary data.</text>
</comment>
<reference evidence="1" key="1">
    <citation type="journal article" date="2014" name="Front. Microbiol.">
        <title>High frequency of phylogenetically diverse reductive dehalogenase-homologous genes in deep subseafloor sedimentary metagenomes.</title>
        <authorList>
            <person name="Kawai M."/>
            <person name="Futagami T."/>
            <person name="Toyoda A."/>
            <person name="Takaki Y."/>
            <person name="Nishi S."/>
            <person name="Hori S."/>
            <person name="Arai W."/>
            <person name="Tsubouchi T."/>
            <person name="Morono Y."/>
            <person name="Uchiyama I."/>
            <person name="Ito T."/>
            <person name="Fujiyama A."/>
            <person name="Inagaki F."/>
            <person name="Takami H."/>
        </authorList>
    </citation>
    <scope>NUCLEOTIDE SEQUENCE</scope>
    <source>
        <strain evidence="1">Expedition CK06-06</strain>
    </source>
</reference>
<organism evidence="1">
    <name type="scientific">marine sediment metagenome</name>
    <dbReference type="NCBI Taxonomy" id="412755"/>
    <lineage>
        <taxon>unclassified sequences</taxon>
        <taxon>metagenomes</taxon>
        <taxon>ecological metagenomes</taxon>
    </lineage>
</organism>
<accession>X0ULA5</accession>
<evidence type="ECO:0000313" key="1">
    <source>
        <dbReference type="EMBL" id="GAG06410.1"/>
    </source>
</evidence>
<dbReference type="AlphaFoldDB" id="X0ULA5"/>
<name>X0ULA5_9ZZZZ</name>